<evidence type="ECO:0000256" key="1">
    <source>
        <dbReference type="ARBA" id="ARBA00002868"/>
    </source>
</evidence>
<dbReference type="EMBL" id="CP028519">
    <property type="protein sequence ID" value="AVY94289.1"/>
    <property type="molecule type" value="Genomic_DNA"/>
</dbReference>
<comment type="similarity">
    <text evidence="2">Belongs to the DUF177 domain family.</text>
</comment>
<dbReference type="GO" id="GO:0005829">
    <property type="term" value="C:cytosol"/>
    <property type="evidence" value="ECO:0007669"/>
    <property type="project" value="TreeGrafter"/>
</dbReference>
<dbReference type="PANTHER" id="PTHR38099">
    <property type="entry name" value="LARGE RIBOSOMAL RNA SUBUNIT ACCUMULATION PROTEIN YCED"/>
    <property type="match status" value="1"/>
</dbReference>
<dbReference type="InterPro" id="IPR003772">
    <property type="entry name" value="YceD"/>
</dbReference>
<protein>
    <recommendedName>
        <fullName evidence="3">Large ribosomal RNA subunit accumulation protein YceD</fullName>
    </recommendedName>
    <alternativeName>
        <fullName evidence="5">23S rRNA accumulation protein YceD</fullName>
    </alternativeName>
</protein>
<sequence>MSQPILINSLDFARERREISTRDIAVADLPRLADALASRDGVLSWSVSGHVDRLHRPTLRLKVRGDVMLACQRCLEPLPHRIDADTLITQFTDEERLEAACDEDEDLDGILAEEELDVLALIEDEVLLGLPLAPRHDDCRPDAIEKAKADKPNPFAVLAALKRKPD</sequence>
<evidence type="ECO:0000256" key="3">
    <source>
        <dbReference type="ARBA" id="ARBA00015716"/>
    </source>
</evidence>
<accession>A0A2S0PA75</accession>
<evidence type="ECO:0000256" key="2">
    <source>
        <dbReference type="ARBA" id="ARBA00010740"/>
    </source>
</evidence>
<dbReference type="InterPro" id="IPR039255">
    <property type="entry name" value="YceD_bac"/>
</dbReference>
<evidence type="ECO:0000256" key="4">
    <source>
        <dbReference type="ARBA" id="ARBA00022517"/>
    </source>
</evidence>
<dbReference type="PANTHER" id="PTHR38099:SF1">
    <property type="entry name" value="LARGE RIBOSOMAL RNA SUBUNIT ACCUMULATION PROTEIN YCED"/>
    <property type="match status" value="1"/>
</dbReference>
<dbReference type="RefSeq" id="WP_107889310.1">
    <property type="nucleotide sequence ID" value="NZ_CALFSO010000142.1"/>
</dbReference>
<keyword evidence="7" id="KW-1185">Reference proteome</keyword>
<reference evidence="6 7" key="1">
    <citation type="submission" date="2018-04" db="EMBL/GenBank/DDBJ databases">
        <title>Denitrifier Microvirgula.</title>
        <authorList>
            <person name="Anderson E."/>
            <person name="Jang J."/>
            <person name="Ishii S."/>
        </authorList>
    </citation>
    <scope>NUCLEOTIDE SEQUENCE [LARGE SCALE GENOMIC DNA]</scope>
    <source>
        <strain evidence="6 7">BE2.4</strain>
    </source>
</reference>
<gene>
    <name evidence="6" type="ORF">DAI18_09725</name>
</gene>
<dbReference type="OrthoDB" id="5297600at2"/>
<evidence type="ECO:0000313" key="7">
    <source>
        <dbReference type="Proteomes" id="UP000244173"/>
    </source>
</evidence>
<comment type="function">
    <text evidence="1">Plays a role in synthesis, processing and/or stability of 23S rRNA.</text>
</comment>
<keyword evidence="4" id="KW-0690">Ribosome biogenesis</keyword>
<organism evidence="6 7">
    <name type="scientific">Microvirgula aerodenitrificans</name>
    <dbReference type="NCBI Taxonomy" id="57480"/>
    <lineage>
        <taxon>Bacteria</taxon>
        <taxon>Pseudomonadati</taxon>
        <taxon>Pseudomonadota</taxon>
        <taxon>Betaproteobacteria</taxon>
        <taxon>Neisseriales</taxon>
        <taxon>Aquaspirillaceae</taxon>
        <taxon>Microvirgula</taxon>
    </lineage>
</organism>
<dbReference type="KEGG" id="maer:DAI18_09725"/>
<dbReference type="Pfam" id="PF02620">
    <property type="entry name" value="YceD"/>
    <property type="match status" value="1"/>
</dbReference>
<evidence type="ECO:0000313" key="6">
    <source>
        <dbReference type="EMBL" id="AVY94289.1"/>
    </source>
</evidence>
<dbReference type="AlphaFoldDB" id="A0A2S0PA75"/>
<dbReference type="STRING" id="1122240.GCA_000620105_03201"/>
<name>A0A2S0PA75_9NEIS</name>
<dbReference type="Proteomes" id="UP000244173">
    <property type="component" value="Chromosome"/>
</dbReference>
<evidence type="ECO:0000256" key="5">
    <source>
        <dbReference type="ARBA" id="ARBA00031841"/>
    </source>
</evidence>
<dbReference type="GO" id="GO:0042254">
    <property type="term" value="P:ribosome biogenesis"/>
    <property type="evidence" value="ECO:0007669"/>
    <property type="project" value="UniProtKB-KW"/>
</dbReference>
<proteinExistence type="inferred from homology"/>